<evidence type="ECO:0000256" key="3">
    <source>
        <dbReference type="ARBA" id="ARBA00022664"/>
    </source>
</evidence>
<keyword evidence="3 7" id="KW-0507">mRNA processing</keyword>
<evidence type="ECO:0000256" key="2">
    <source>
        <dbReference type="ARBA" id="ARBA00010028"/>
    </source>
</evidence>
<evidence type="ECO:0000313" key="8">
    <source>
        <dbReference type="Proteomes" id="UP000046395"/>
    </source>
</evidence>
<evidence type="ECO:0000256" key="7">
    <source>
        <dbReference type="RuleBase" id="RU367148"/>
    </source>
</evidence>
<dbReference type="Pfam" id="PF08231">
    <property type="entry name" value="SYF2"/>
    <property type="match status" value="1"/>
</dbReference>
<evidence type="ECO:0000256" key="4">
    <source>
        <dbReference type="ARBA" id="ARBA00022728"/>
    </source>
</evidence>
<accession>A0A5S6QW12</accession>
<dbReference type="WBParaSite" id="TMUE_3000011591.1">
    <property type="protein sequence ID" value="TMUE_3000011591.1"/>
    <property type="gene ID" value="WBGene00290206"/>
</dbReference>
<dbReference type="GO" id="GO:0000974">
    <property type="term" value="C:Prp19 complex"/>
    <property type="evidence" value="ECO:0007669"/>
    <property type="project" value="TreeGrafter"/>
</dbReference>
<evidence type="ECO:0000313" key="9">
    <source>
        <dbReference type="WBParaSite" id="TMUE_3000011591.1"/>
    </source>
</evidence>
<proteinExistence type="inferred from homology"/>
<keyword evidence="4 7" id="KW-0747">Spliceosome</keyword>
<comment type="similarity">
    <text evidence="2 7">Belongs to the SYF2 family.</text>
</comment>
<name>A0A5S6QW12_TRIMR</name>
<protein>
    <recommendedName>
        <fullName evidence="7">Pre-mRNA-splicing factor SYF2</fullName>
    </recommendedName>
</protein>
<organism evidence="8 9">
    <name type="scientific">Trichuris muris</name>
    <name type="common">Mouse whipworm</name>
    <dbReference type="NCBI Taxonomy" id="70415"/>
    <lineage>
        <taxon>Eukaryota</taxon>
        <taxon>Metazoa</taxon>
        <taxon>Ecdysozoa</taxon>
        <taxon>Nematoda</taxon>
        <taxon>Enoplea</taxon>
        <taxon>Dorylaimia</taxon>
        <taxon>Trichinellida</taxon>
        <taxon>Trichuridae</taxon>
        <taxon>Trichuris</taxon>
    </lineage>
</organism>
<keyword evidence="5 7" id="KW-0508">mRNA splicing</keyword>
<keyword evidence="6 7" id="KW-0539">Nucleus</keyword>
<sequence length="222" mass="26902">MEEPRQMSTDRMKKLHELRMRRNEARKLNHQDVAEEDLRSKLPANWEAKQRRVQWEIEDSEKRQEAESRGDDYDQVKLLGIQADFVEKSEQMKRKKKNPDVGFSTYDAMTLRQYNRLTRQIKPDVEQYREMKNMLGEEFYPTVNTLIQDAHYPSEKAIDRLVQDVHQQIEKRSKFRRSRVFDPDAPIDFINNRNRRYNEKLERFYGKYTEEIKQNLERGTAV</sequence>
<evidence type="ECO:0000256" key="6">
    <source>
        <dbReference type="ARBA" id="ARBA00023242"/>
    </source>
</evidence>
<dbReference type="PANTHER" id="PTHR13264:SF5">
    <property type="entry name" value="PRE-MRNA-SPLICING FACTOR SYF2"/>
    <property type="match status" value="1"/>
</dbReference>
<evidence type="ECO:0000256" key="5">
    <source>
        <dbReference type="ARBA" id="ARBA00023187"/>
    </source>
</evidence>
<comment type="subunit">
    <text evidence="7">May be part of a spliceosome complex.</text>
</comment>
<dbReference type="AlphaFoldDB" id="A0A5S6QW12"/>
<dbReference type="GO" id="GO:0071014">
    <property type="term" value="C:post-mRNA release spliceosomal complex"/>
    <property type="evidence" value="ECO:0007669"/>
    <property type="project" value="TreeGrafter"/>
</dbReference>
<reference evidence="9" key="1">
    <citation type="submission" date="2019-12" db="UniProtKB">
        <authorList>
            <consortium name="WormBaseParasite"/>
        </authorList>
    </citation>
    <scope>IDENTIFICATION</scope>
</reference>
<keyword evidence="8" id="KW-1185">Reference proteome</keyword>
<dbReference type="GO" id="GO:0071013">
    <property type="term" value="C:catalytic step 2 spliceosome"/>
    <property type="evidence" value="ECO:0007669"/>
    <property type="project" value="TreeGrafter"/>
</dbReference>
<dbReference type="PANTHER" id="PTHR13264">
    <property type="entry name" value="GCIP-INTERACTING PROTEIN P29"/>
    <property type="match status" value="1"/>
</dbReference>
<evidence type="ECO:0000256" key="1">
    <source>
        <dbReference type="ARBA" id="ARBA00004123"/>
    </source>
</evidence>
<dbReference type="STRING" id="70415.A0A5S6QW12"/>
<dbReference type="InterPro" id="IPR013260">
    <property type="entry name" value="mRNA_splic_SYF2"/>
</dbReference>
<dbReference type="GO" id="GO:0000398">
    <property type="term" value="P:mRNA splicing, via spliceosome"/>
    <property type="evidence" value="ECO:0007669"/>
    <property type="project" value="UniProtKB-UniRule"/>
</dbReference>
<comment type="function">
    <text evidence="7">Involved in pre-mRNA splicing.</text>
</comment>
<comment type="subcellular location">
    <subcellularLocation>
        <location evidence="1 7">Nucleus</location>
    </subcellularLocation>
</comment>
<dbReference type="Proteomes" id="UP000046395">
    <property type="component" value="Unassembled WGS sequence"/>
</dbReference>